<name>A0A812LWK6_9DINO</name>
<proteinExistence type="predicted"/>
<feature type="repeat" description="PPR" evidence="2">
    <location>
        <begin position="112"/>
        <end position="146"/>
    </location>
</feature>
<dbReference type="Pfam" id="PF01535">
    <property type="entry name" value="PPR"/>
    <property type="match status" value="1"/>
</dbReference>
<dbReference type="OrthoDB" id="418335at2759"/>
<dbReference type="PANTHER" id="PTHR47447">
    <property type="entry name" value="OS03G0856100 PROTEIN"/>
    <property type="match status" value="1"/>
</dbReference>
<accession>A0A812LWK6</accession>
<comment type="caution">
    <text evidence="4">The sequence shown here is derived from an EMBL/GenBank/DDBJ whole genome shotgun (WGS) entry which is preliminary data.</text>
</comment>
<dbReference type="InterPro" id="IPR011990">
    <property type="entry name" value="TPR-like_helical_dom_sf"/>
</dbReference>
<reference evidence="4" key="1">
    <citation type="submission" date="2021-02" db="EMBL/GenBank/DDBJ databases">
        <authorList>
            <person name="Dougan E. K."/>
            <person name="Rhodes N."/>
            <person name="Thang M."/>
            <person name="Chan C."/>
        </authorList>
    </citation>
    <scope>NUCLEOTIDE SEQUENCE</scope>
</reference>
<dbReference type="PANTHER" id="PTHR47447:SF17">
    <property type="entry name" value="OS12G0638900 PROTEIN"/>
    <property type="match status" value="1"/>
</dbReference>
<feature type="compositionally biased region" description="Basic and acidic residues" evidence="3">
    <location>
        <begin position="311"/>
        <end position="334"/>
    </location>
</feature>
<evidence type="ECO:0000256" key="2">
    <source>
        <dbReference type="PROSITE-ProRule" id="PRU00708"/>
    </source>
</evidence>
<evidence type="ECO:0000256" key="1">
    <source>
        <dbReference type="ARBA" id="ARBA00022737"/>
    </source>
</evidence>
<sequence>MLSQRIPASVVSFNAAIGAAAEGFAWWTALFLVADLQRCALQPTLPSFCAAMTACARAEAWEEALQTFHALSWHGLRPDAVALGAAISACDRGTQWQGALHLFAGASTVLTDAIAATAAISACAQADKWQAAQQLWVEMHRAGVPPTVTTCDAMAAAYSRSHRWQQVLALQAEMHEASLQPSPGMLAILAKGFGASFHWAKALNLLAERCEAPVRGAVAAECARSTMWAYSLASMVAMRQKQAPLDSVAFGILTGACAKSQQLARAVPLLSPGGLEASGALAAFLGQATRARAFGWRSAGDLTELVGTSEWRQRRKDEDPVASDESRAYLEEPA</sequence>
<keyword evidence="5" id="KW-1185">Reference proteome</keyword>
<dbReference type="Proteomes" id="UP000604046">
    <property type="component" value="Unassembled WGS sequence"/>
</dbReference>
<dbReference type="EMBL" id="CAJNDS010001269">
    <property type="protein sequence ID" value="CAE7253772.1"/>
    <property type="molecule type" value="Genomic_DNA"/>
</dbReference>
<evidence type="ECO:0000313" key="5">
    <source>
        <dbReference type="Proteomes" id="UP000604046"/>
    </source>
</evidence>
<evidence type="ECO:0000256" key="3">
    <source>
        <dbReference type="SAM" id="MobiDB-lite"/>
    </source>
</evidence>
<feature type="region of interest" description="Disordered" evidence="3">
    <location>
        <begin position="309"/>
        <end position="334"/>
    </location>
</feature>
<evidence type="ECO:0000313" key="4">
    <source>
        <dbReference type="EMBL" id="CAE7253772.1"/>
    </source>
</evidence>
<keyword evidence="1" id="KW-0677">Repeat</keyword>
<dbReference type="PROSITE" id="PS51375">
    <property type="entry name" value="PPR"/>
    <property type="match status" value="2"/>
</dbReference>
<gene>
    <name evidence="4" type="primary">PTAC2</name>
    <name evidence="4" type="ORF">SNAT2548_LOCUS12782</name>
</gene>
<dbReference type="AlphaFoldDB" id="A0A812LWK6"/>
<protein>
    <submittedName>
        <fullName evidence="4">PTAC2 protein</fullName>
    </submittedName>
</protein>
<feature type="repeat" description="PPR" evidence="2">
    <location>
        <begin position="147"/>
        <end position="181"/>
    </location>
</feature>
<dbReference type="Gene3D" id="1.25.40.10">
    <property type="entry name" value="Tetratricopeptide repeat domain"/>
    <property type="match status" value="2"/>
</dbReference>
<organism evidence="4 5">
    <name type="scientific">Symbiodinium natans</name>
    <dbReference type="NCBI Taxonomy" id="878477"/>
    <lineage>
        <taxon>Eukaryota</taxon>
        <taxon>Sar</taxon>
        <taxon>Alveolata</taxon>
        <taxon>Dinophyceae</taxon>
        <taxon>Suessiales</taxon>
        <taxon>Symbiodiniaceae</taxon>
        <taxon>Symbiodinium</taxon>
    </lineage>
</organism>
<dbReference type="InterPro" id="IPR002885">
    <property type="entry name" value="PPR_rpt"/>
</dbReference>
<dbReference type="NCBIfam" id="TIGR00756">
    <property type="entry name" value="PPR"/>
    <property type="match status" value="1"/>
</dbReference>